<dbReference type="HOGENOM" id="CLU_3326838_0_0_4"/>
<reference evidence="1 2" key="3">
    <citation type="journal article" date="2008" name="FEMS Microbiol. Ecol.">
        <title>Identification and characterization of genes underlying chitinolysis in Collimonas fungivorans Ter331.</title>
        <authorList>
            <person name="Fritsche K."/>
            <person name="de Boer W."/>
            <person name="Gerards S."/>
            <person name="van den Berg M."/>
            <person name="van Veen J.A."/>
            <person name="Leveau J.H."/>
        </authorList>
    </citation>
    <scope>NUCLEOTIDE SEQUENCE [LARGE SCALE GENOMIC DNA]</scope>
    <source>
        <strain evidence="1 2">Ter331</strain>
    </source>
</reference>
<reference evidence="2" key="6">
    <citation type="submission" date="2011-05" db="EMBL/GenBank/DDBJ databases">
        <title>Complete sequence of Collimonas fungivorans Ter331.</title>
        <authorList>
            <person name="Leveau J.H."/>
        </authorList>
    </citation>
    <scope>NUCLEOTIDE SEQUENCE [LARGE SCALE GENOMIC DNA]</scope>
    <source>
        <strain evidence="2">Ter331</strain>
    </source>
</reference>
<protein>
    <submittedName>
        <fullName evidence="1">Uncharacterized protein</fullName>
    </submittedName>
</protein>
<accession>G0AIF8</accession>
<dbReference type="Proteomes" id="UP000008392">
    <property type="component" value="Chromosome"/>
</dbReference>
<dbReference type="AlphaFoldDB" id="G0AIF8"/>
<evidence type="ECO:0000313" key="1">
    <source>
        <dbReference type="EMBL" id="AEK60741.1"/>
    </source>
</evidence>
<reference evidence="1 2" key="4">
    <citation type="journal article" date="2010" name="Environ. Microbiol.">
        <title>The bacterial genus Collimonas: mycophagy, weathering and other adaptive solutions to life in oligotrophic soil environments.</title>
        <authorList>
            <person name="Leveau J.H."/>
            <person name="Uroz S."/>
            <person name="de Boer W."/>
        </authorList>
    </citation>
    <scope>NUCLEOTIDE SEQUENCE [LARGE SCALE GENOMIC DNA]</scope>
    <source>
        <strain evidence="1 2">Ter331</strain>
    </source>
</reference>
<evidence type="ECO:0000313" key="2">
    <source>
        <dbReference type="Proteomes" id="UP000008392"/>
    </source>
</evidence>
<dbReference type="KEGG" id="cfu:CFU_0909"/>
<reference evidence="1 2" key="2">
    <citation type="journal article" date="2006" name="J. Microbiol. Methods">
        <title>Genomic flank-sequencing of plasposon insertion sites for rapid identification of functional genes.</title>
        <authorList>
            <person name="Leveau J.H."/>
            <person name="Gerards S."/>
            <person name="Fritsche K."/>
            <person name="Zondag G."/>
            <person name="van Veen J.A."/>
        </authorList>
    </citation>
    <scope>NUCLEOTIDE SEQUENCE [LARGE SCALE GENOMIC DNA]</scope>
    <source>
        <strain evidence="1 2">Ter331</strain>
    </source>
</reference>
<dbReference type="EMBL" id="CP002745">
    <property type="protein sequence ID" value="AEK60741.1"/>
    <property type="molecule type" value="Genomic_DNA"/>
</dbReference>
<reference evidence="1 2" key="5">
    <citation type="journal article" date="2011" name="ISME J.">
        <title>Dual transcriptional profiling of a bacterial/fungal confrontation: Collimonas fungivorans versus Aspergillus niger.</title>
        <authorList>
            <person name="Mela F."/>
            <person name="Fritsche K."/>
            <person name="de Boer W."/>
            <person name="van Veen J.A."/>
            <person name="de Graaff L.H."/>
            <person name="van den Berg M."/>
            <person name="Leveau J.H."/>
        </authorList>
    </citation>
    <scope>NUCLEOTIDE SEQUENCE [LARGE SCALE GENOMIC DNA]</scope>
    <source>
        <strain evidence="1 2">Ter331</strain>
    </source>
</reference>
<proteinExistence type="predicted"/>
<reference evidence="1 2" key="1">
    <citation type="journal article" date="2004" name="Environ. Microbiol.">
        <title>Phylogeny-function analysis of (meta)genomic libraries: screening for expression of ribosomal RNA genes by large-insert library fluorescent in situ hybridization (LIL-FISH).</title>
        <authorList>
            <person name="Leveau J.H."/>
            <person name="Gerards S."/>
            <person name="de Boer W."/>
            <person name="van Veen J.A."/>
        </authorList>
    </citation>
    <scope>NUCLEOTIDE SEQUENCE [LARGE SCALE GENOMIC DNA]</scope>
    <source>
        <strain evidence="1 2">Ter331</strain>
    </source>
</reference>
<organism evidence="1 2">
    <name type="scientific">Collimonas fungivorans (strain Ter331)</name>
    <dbReference type="NCBI Taxonomy" id="1005048"/>
    <lineage>
        <taxon>Bacteria</taxon>
        <taxon>Pseudomonadati</taxon>
        <taxon>Pseudomonadota</taxon>
        <taxon>Betaproteobacteria</taxon>
        <taxon>Burkholderiales</taxon>
        <taxon>Oxalobacteraceae</taxon>
        <taxon>Collimonas</taxon>
    </lineage>
</organism>
<name>G0AIF8_COLFT</name>
<gene>
    <name evidence="1" type="ordered locus">CFU_0909</name>
</gene>
<dbReference type="STRING" id="1005048.CFU_0909"/>
<keyword evidence="2" id="KW-1185">Reference proteome</keyword>
<sequence>MWKFANICRFFADPFLPACANPLEIADLIKPGLAQRTS</sequence>